<comment type="caution">
    <text evidence="2">The sequence shown here is derived from an EMBL/GenBank/DDBJ whole genome shotgun (WGS) entry which is preliminary data.</text>
</comment>
<keyword evidence="3" id="KW-1185">Reference proteome</keyword>
<name>A0A2Z6QQI8_9GLOM</name>
<gene>
    <name evidence="2" type="ORF">RclHR1_14610013</name>
</gene>
<dbReference type="Gene3D" id="1.20.58.130">
    <property type="match status" value="1"/>
</dbReference>
<dbReference type="EMBL" id="BEXD01000515">
    <property type="protein sequence ID" value="GBB88099.1"/>
    <property type="molecule type" value="Genomic_DNA"/>
</dbReference>
<dbReference type="AlphaFoldDB" id="A0A2Z6QQI8"/>
<dbReference type="Proteomes" id="UP000247702">
    <property type="component" value="Unassembled WGS sequence"/>
</dbReference>
<organism evidence="2 3">
    <name type="scientific">Rhizophagus clarus</name>
    <dbReference type="NCBI Taxonomy" id="94130"/>
    <lineage>
        <taxon>Eukaryota</taxon>
        <taxon>Fungi</taxon>
        <taxon>Fungi incertae sedis</taxon>
        <taxon>Mucoromycota</taxon>
        <taxon>Glomeromycotina</taxon>
        <taxon>Glomeromycetes</taxon>
        <taxon>Glomerales</taxon>
        <taxon>Glomeraceae</taxon>
        <taxon>Rhizophagus</taxon>
    </lineage>
</organism>
<feature type="coiled-coil region" evidence="1">
    <location>
        <begin position="243"/>
        <end position="323"/>
    </location>
</feature>
<keyword evidence="1" id="KW-0175">Coiled coil</keyword>
<protein>
    <submittedName>
        <fullName evidence="2">Uncharacterized protein</fullName>
    </submittedName>
</protein>
<evidence type="ECO:0000313" key="2">
    <source>
        <dbReference type="EMBL" id="GBB88099.1"/>
    </source>
</evidence>
<accession>A0A2Z6QQI8</accession>
<reference evidence="2 3" key="1">
    <citation type="submission" date="2017-11" db="EMBL/GenBank/DDBJ databases">
        <title>The genome of Rhizophagus clarus HR1 reveals common genetic basis of auxotrophy among arbuscular mycorrhizal fungi.</title>
        <authorList>
            <person name="Kobayashi Y."/>
        </authorList>
    </citation>
    <scope>NUCLEOTIDE SEQUENCE [LARGE SCALE GENOMIC DNA]</scope>
    <source>
        <strain evidence="2 3">HR1</strain>
    </source>
</reference>
<proteinExistence type="predicted"/>
<evidence type="ECO:0000256" key="1">
    <source>
        <dbReference type="SAM" id="Coils"/>
    </source>
</evidence>
<sequence>MLYYASMQSEIDGLSETDSLKQCISELKLPVVTMTGILTPSFHVYYSKQLNQLPRSIKIDTWRRLTSRKHPLSIEQASSIHPEVEDLLNKVVGNYIKQKERQKMKPITSDCETSLRRENEELCISKQALEKKIEELLDLQEQYTSREVAMIRSLEESSGKVTQLSDSIAFFKSIILDTKKAIASAKKSIDLLENKCQHQEDIISAKDRKIIALVDQILSKTEHSDVTIELEIYSSTHEGNYGRRGLERDYSQCEQEIQDLNREIELLENASKEEIVELKSEISSLKSRLYQAKKDVRDKVKVITDLEKRLEESEEQVDRLRCQI</sequence>
<evidence type="ECO:0000313" key="3">
    <source>
        <dbReference type="Proteomes" id="UP000247702"/>
    </source>
</evidence>
<feature type="coiled-coil region" evidence="1">
    <location>
        <begin position="119"/>
        <end position="146"/>
    </location>
</feature>
<feature type="coiled-coil region" evidence="1">
    <location>
        <begin position="175"/>
        <end position="202"/>
    </location>
</feature>